<comment type="similarity">
    <text evidence="1">Belongs to the NKAP family.</text>
</comment>
<dbReference type="CTD" id="79576"/>
<reference evidence="4" key="2">
    <citation type="submission" date="2025-09" db="UniProtKB">
        <authorList>
            <consortium name="Ensembl"/>
        </authorList>
    </citation>
    <scope>IDENTIFICATION</scope>
</reference>
<dbReference type="GeneTree" id="ENSGT00940000163102"/>
<reference evidence="4" key="1">
    <citation type="submission" date="2025-08" db="UniProtKB">
        <authorList>
            <consortium name="Ensembl"/>
        </authorList>
    </citation>
    <scope>IDENTIFICATION</scope>
</reference>
<accession>A0A8C5BBV6</accession>
<feature type="compositionally biased region" description="Basic and acidic residues" evidence="2">
    <location>
        <begin position="1"/>
        <end position="44"/>
    </location>
</feature>
<feature type="compositionally biased region" description="Basic and acidic residues" evidence="2">
    <location>
        <begin position="131"/>
        <end position="149"/>
    </location>
</feature>
<dbReference type="InterPro" id="IPR040466">
    <property type="entry name" value="NKAP"/>
</dbReference>
<feature type="compositionally biased region" description="Basic residues" evidence="2">
    <location>
        <begin position="172"/>
        <end position="189"/>
    </location>
</feature>
<dbReference type="InterPro" id="IPR009269">
    <property type="entry name" value="NKAP_C"/>
</dbReference>
<dbReference type="GO" id="GO:0003682">
    <property type="term" value="F:chromatin binding"/>
    <property type="evidence" value="ECO:0007669"/>
    <property type="project" value="InterPro"/>
</dbReference>
<dbReference type="Pfam" id="PF06047">
    <property type="entry name" value="Nkap_C"/>
    <property type="match status" value="1"/>
</dbReference>
<dbReference type="GO" id="GO:0010468">
    <property type="term" value="P:regulation of gene expression"/>
    <property type="evidence" value="ECO:0007669"/>
    <property type="project" value="TreeGrafter"/>
</dbReference>
<evidence type="ECO:0000313" key="5">
    <source>
        <dbReference type="Proteomes" id="UP000694546"/>
    </source>
</evidence>
<feature type="region of interest" description="Disordered" evidence="2">
    <location>
        <begin position="1"/>
        <end position="264"/>
    </location>
</feature>
<sequence length="400" mass="46259">MPIYDRSSDRNPDGGRDHSPGRTRDRSPGRTRDHSPGRTRDHSPARPRRRSRSRSRSGSHGGRDLSPDYFGPKLPKPRNREREREEHEHRLHEARNIKRIRMGSPRRSRSRSRERHGQWTEQRGGPNDYYDQQRDDAQRQRLQERERIGELGSPEVWGYSPRVKEPEYVYDKKKKKKKKKKSKKKKSKKHSEDSGSGSDSDVYSTHFRGRSEKEEKKEEKQKVSLSKKSKKKKVKKSKKASSGSSSEESGGEEGEEEDEDGGLVWVEKTCMDENLVGPEAPLAQMSQDDKPLDFGHALLPGEGAAMAEYVKAGKRIPRRGEIGLTSDEIANFEKSGFVMSGSRHRRMEAVRLRKENQIYSADEKRALASFNQEERRKRESKILSSFREMVYRKTKGKDEK</sequence>
<protein>
    <submittedName>
        <fullName evidence="4">NFKB activating protein</fullName>
    </submittedName>
</protein>
<keyword evidence="5" id="KW-1185">Reference proteome</keyword>
<evidence type="ECO:0000259" key="3">
    <source>
        <dbReference type="Pfam" id="PF06047"/>
    </source>
</evidence>
<proteinExistence type="inferred from homology"/>
<feature type="compositionally biased region" description="Basic and acidic residues" evidence="2">
    <location>
        <begin position="162"/>
        <end position="171"/>
    </location>
</feature>
<feature type="compositionally biased region" description="Basic residues" evidence="2">
    <location>
        <begin position="45"/>
        <end position="57"/>
    </location>
</feature>
<evidence type="ECO:0000313" key="4">
    <source>
        <dbReference type="Ensembl" id="ENSGMOP00000044887.1"/>
    </source>
</evidence>
<feature type="compositionally biased region" description="Basic residues" evidence="2">
    <location>
        <begin position="225"/>
        <end position="239"/>
    </location>
</feature>
<dbReference type="OMA" id="WRQQENM"/>
<dbReference type="Ensembl" id="ENSGMOT00000035094.1">
    <property type="protein sequence ID" value="ENSGMOP00000044887.1"/>
    <property type="gene ID" value="ENSGMOG00000001592.2"/>
</dbReference>
<dbReference type="Proteomes" id="UP000694546">
    <property type="component" value="Chromosome 10"/>
</dbReference>
<organism evidence="4 5">
    <name type="scientific">Gadus morhua</name>
    <name type="common">Atlantic cod</name>
    <dbReference type="NCBI Taxonomy" id="8049"/>
    <lineage>
        <taxon>Eukaryota</taxon>
        <taxon>Metazoa</taxon>
        <taxon>Chordata</taxon>
        <taxon>Craniata</taxon>
        <taxon>Vertebrata</taxon>
        <taxon>Euteleostomi</taxon>
        <taxon>Actinopterygii</taxon>
        <taxon>Neopterygii</taxon>
        <taxon>Teleostei</taxon>
        <taxon>Neoteleostei</taxon>
        <taxon>Acanthomorphata</taxon>
        <taxon>Zeiogadaria</taxon>
        <taxon>Gadariae</taxon>
        <taxon>Gadiformes</taxon>
        <taxon>Gadoidei</taxon>
        <taxon>Gadidae</taxon>
        <taxon>Gadus</taxon>
    </lineage>
</organism>
<dbReference type="PANTHER" id="PTHR13087:SF0">
    <property type="entry name" value="NFKB ACTIVATING PROTEIN LIKE"/>
    <property type="match status" value="1"/>
</dbReference>
<feature type="compositionally biased region" description="Basic residues" evidence="2">
    <location>
        <begin position="97"/>
        <end position="114"/>
    </location>
</feature>
<evidence type="ECO:0000256" key="2">
    <source>
        <dbReference type="SAM" id="MobiDB-lite"/>
    </source>
</evidence>
<name>A0A8C5BBV6_GADMO</name>
<dbReference type="KEGG" id="gmh:115552006"/>
<feature type="domain" description="NF-kappa-B-activating protein C-terminal" evidence="3">
    <location>
        <begin position="293"/>
        <end position="390"/>
    </location>
</feature>
<evidence type="ECO:0000256" key="1">
    <source>
        <dbReference type="ARBA" id="ARBA00009313"/>
    </source>
</evidence>
<feature type="compositionally biased region" description="Basic and acidic residues" evidence="2">
    <location>
        <begin position="78"/>
        <end position="96"/>
    </location>
</feature>
<dbReference type="AlphaFoldDB" id="A0A8C5BBV6"/>
<dbReference type="GO" id="GO:0005634">
    <property type="term" value="C:nucleus"/>
    <property type="evidence" value="ECO:0007669"/>
    <property type="project" value="TreeGrafter"/>
</dbReference>
<feature type="compositionally biased region" description="Basic and acidic residues" evidence="2">
    <location>
        <begin position="209"/>
        <end position="222"/>
    </location>
</feature>
<feature type="compositionally biased region" description="Acidic residues" evidence="2">
    <location>
        <begin position="249"/>
        <end position="261"/>
    </location>
</feature>
<dbReference type="PANTHER" id="PTHR13087">
    <property type="entry name" value="NF-KAPPA B ACTIVATING PROTEIN"/>
    <property type="match status" value="1"/>
</dbReference>